<dbReference type="EMBL" id="QJKJ01006636">
    <property type="protein sequence ID" value="RDX86039.1"/>
    <property type="molecule type" value="Genomic_DNA"/>
</dbReference>
<organism evidence="2 3">
    <name type="scientific">Mucuna pruriens</name>
    <name type="common">Velvet bean</name>
    <name type="synonym">Dolichos pruriens</name>
    <dbReference type="NCBI Taxonomy" id="157652"/>
    <lineage>
        <taxon>Eukaryota</taxon>
        <taxon>Viridiplantae</taxon>
        <taxon>Streptophyta</taxon>
        <taxon>Embryophyta</taxon>
        <taxon>Tracheophyta</taxon>
        <taxon>Spermatophyta</taxon>
        <taxon>Magnoliopsida</taxon>
        <taxon>eudicotyledons</taxon>
        <taxon>Gunneridae</taxon>
        <taxon>Pentapetalae</taxon>
        <taxon>rosids</taxon>
        <taxon>fabids</taxon>
        <taxon>Fabales</taxon>
        <taxon>Fabaceae</taxon>
        <taxon>Papilionoideae</taxon>
        <taxon>50 kb inversion clade</taxon>
        <taxon>NPAAA clade</taxon>
        <taxon>indigoferoid/millettioid clade</taxon>
        <taxon>Phaseoleae</taxon>
        <taxon>Mucuna</taxon>
    </lineage>
</organism>
<feature type="region of interest" description="Disordered" evidence="1">
    <location>
        <begin position="38"/>
        <end position="60"/>
    </location>
</feature>
<protein>
    <submittedName>
        <fullName evidence="2">Uncharacterized protein</fullName>
    </submittedName>
</protein>
<feature type="non-terminal residue" evidence="2">
    <location>
        <position position="1"/>
    </location>
</feature>
<sequence>MDLIEETNEVIITQILHGINTKIQNLVELHSYSIWRKKSERKKRPRKGSEKKQAMEKSFRNKPSTYTKFSSIKCFKCLFISFQPLNKITIVIRENKEVESESYEEDNTSYSEGESSGDLTTHEGDLIMYKDVILYDVVSMEAIHLFLGRP</sequence>
<proteinExistence type="predicted"/>
<accession>A0A371G647</accession>
<keyword evidence="3" id="KW-1185">Reference proteome</keyword>
<gene>
    <name evidence="2" type="ORF">CR513_32685</name>
</gene>
<name>A0A371G647_MUCPR</name>
<comment type="caution">
    <text evidence="2">The sequence shown here is derived from an EMBL/GenBank/DDBJ whole genome shotgun (WGS) entry which is preliminary data.</text>
</comment>
<evidence type="ECO:0000313" key="2">
    <source>
        <dbReference type="EMBL" id="RDX86039.1"/>
    </source>
</evidence>
<evidence type="ECO:0000313" key="3">
    <source>
        <dbReference type="Proteomes" id="UP000257109"/>
    </source>
</evidence>
<evidence type="ECO:0000256" key="1">
    <source>
        <dbReference type="SAM" id="MobiDB-lite"/>
    </source>
</evidence>
<reference evidence="2" key="1">
    <citation type="submission" date="2018-05" db="EMBL/GenBank/DDBJ databases">
        <title>Draft genome of Mucuna pruriens seed.</title>
        <authorList>
            <person name="Nnadi N.E."/>
            <person name="Vos R."/>
            <person name="Hasami M.H."/>
            <person name="Devisetty U.K."/>
            <person name="Aguiy J.C."/>
        </authorList>
    </citation>
    <scope>NUCLEOTIDE SEQUENCE [LARGE SCALE GENOMIC DNA]</scope>
    <source>
        <strain evidence="2">JCA_2017</strain>
    </source>
</reference>
<dbReference type="AlphaFoldDB" id="A0A371G647"/>
<dbReference type="Proteomes" id="UP000257109">
    <property type="component" value="Unassembled WGS sequence"/>
</dbReference>
<feature type="compositionally biased region" description="Basic and acidic residues" evidence="1">
    <location>
        <begin position="47"/>
        <end position="59"/>
    </location>
</feature>